<protein>
    <recommendedName>
        <fullName evidence="3">DUF1214 domain-containing protein</fullName>
    </recommendedName>
</protein>
<sequence length="381" mass="42035">MTYESTAAWHELLDGLRDLEGSFLTGDRAVSGEQAVADGYRMLATVLGVGLDTYLFSDPGRPVFSDIVTPFRRDRRWGGDNTDAYYSFIVIDPQRRYRISGQRGDSAYFSATVYNEPAPGAWSDKVIGVVKDEDLAFDAAGRFSFELGPSRPEGYDGVFVELAPDAAAVLTRDYQVDPLTGRRVQWEVEALDEPGPLDRGDAGTAQALRSTLTWLRTMFAIVPLAVGVRNDDERHDLGHEISQVANDFADPYQVPDFNFGWSATDACYSFGSFDLAEDEALVVTHRPPECRFWSLIVWNQYMAGRNVTDGRISVNGGAAVPNADGTVTTVIARRQLDHPNAITTLGLPRGNLAFRWFLVDRVPDRPVVSLVKIDEAPTAVL</sequence>
<keyword evidence="2" id="KW-1185">Reference proteome</keyword>
<evidence type="ECO:0008006" key="3">
    <source>
        <dbReference type="Google" id="ProtNLM"/>
    </source>
</evidence>
<reference evidence="2" key="1">
    <citation type="journal article" date="2019" name="Int. J. Syst. Evol. Microbiol.">
        <title>The Global Catalogue of Microorganisms (GCM) 10K type strain sequencing project: providing services to taxonomists for standard genome sequencing and annotation.</title>
        <authorList>
            <consortium name="The Broad Institute Genomics Platform"/>
            <consortium name="The Broad Institute Genome Sequencing Center for Infectious Disease"/>
            <person name="Wu L."/>
            <person name="Ma J."/>
        </authorList>
    </citation>
    <scope>NUCLEOTIDE SEQUENCE [LARGE SCALE GENOMIC DNA]</scope>
    <source>
        <strain evidence="2">KACC 13778</strain>
    </source>
</reference>
<evidence type="ECO:0000313" key="2">
    <source>
        <dbReference type="Proteomes" id="UP001595956"/>
    </source>
</evidence>
<dbReference type="EMBL" id="JBHSMD010000002">
    <property type="protein sequence ID" value="MFC5493296.1"/>
    <property type="molecule type" value="Genomic_DNA"/>
</dbReference>
<dbReference type="Proteomes" id="UP001595956">
    <property type="component" value="Unassembled WGS sequence"/>
</dbReference>
<dbReference type="RefSeq" id="WP_345172272.1">
    <property type="nucleotide sequence ID" value="NZ_BAABFQ010000003.1"/>
</dbReference>
<name>A0ABW0MZM6_9ACTN</name>
<proteinExistence type="predicted"/>
<accession>A0ABW0MZM6</accession>
<organism evidence="1 2">
    <name type="scientific">Nocardioides caricicola</name>
    <dbReference type="NCBI Taxonomy" id="634770"/>
    <lineage>
        <taxon>Bacteria</taxon>
        <taxon>Bacillati</taxon>
        <taxon>Actinomycetota</taxon>
        <taxon>Actinomycetes</taxon>
        <taxon>Propionibacteriales</taxon>
        <taxon>Nocardioidaceae</taxon>
        <taxon>Nocardioides</taxon>
    </lineage>
</organism>
<gene>
    <name evidence="1" type="ORF">ACFPKY_09290</name>
</gene>
<evidence type="ECO:0000313" key="1">
    <source>
        <dbReference type="EMBL" id="MFC5493296.1"/>
    </source>
</evidence>
<comment type="caution">
    <text evidence="1">The sequence shown here is derived from an EMBL/GenBank/DDBJ whole genome shotgun (WGS) entry which is preliminary data.</text>
</comment>